<evidence type="ECO:0000313" key="3">
    <source>
        <dbReference type="Proteomes" id="UP000467240"/>
    </source>
</evidence>
<dbReference type="Pfam" id="PF08379">
    <property type="entry name" value="Bact_transglu_N"/>
    <property type="match status" value="1"/>
</dbReference>
<keyword evidence="3" id="KW-1185">Reference proteome</keyword>
<organism evidence="2 3">
    <name type="scientific">Pseudoclavibacter chungangensis</name>
    <dbReference type="NCBI Taxonomy" id="587635"/>
    <lineage>
        <taxon>Bacteria</taxon>
        <taxon>Bacillati</taxon>
        <taxon>Actinomycetota</taxon>
        <taxon>Actinomycetes</taxon>
        <taxon>Micrococcales</taxon>
        <taxon>Microbacteriaceae</taxon>
        <taxon>Pseudoclavibacter</taxon>
    </lineage>
</organism>
<dbReference type="AlphaFoldDB" id="A0A7J5BNR1"/>
<dbReference type="InterPro" id="IPR002931">
    <property type="entry name" value="Transglutaminase-like"/>
</dbReference>
<dbReference type="InterPro" id="IPR038765">
    <property type="entry name" value="Papain-like_cys_pep_sf"/>
</dbReference>
<protein>
    <submittedName>
        <fullName evidence="2">Transglutaminase family protein</fullName>
    </submittedName>
</protein>
<reference evidence="2 3" key="1">
    <citation type="submission" date="2019-09" db="EMBL/GenBank/DDBJ databases">
        <title>Phylogeny of genus Pseudoclavibacter and closely related genus.</title>
        <authorList>
            <person name="Li Y."/>
        </authorList>
    </citation>
    <scope>NUCLEOTIDE SEQUENCE [LARGE SCALE GENOMIC DNA]</scope>
    <source>
        <strain evidence="2 3">DSM 23821</strain>
    </source>
</reference>
<name>A0A7J5BNR1_9MICO</name>
<dbReference type="SMART" id="SM00460">
    <property type="entry name" value="TGc"/>
    <property type="match status" value="1"/>
</dbReference>
<dbReference type="PANTHER" id="PTHR33490:SF6">
    <property type="entry name" value="SLL1049 PROTEIN"/>
    <property type="match status" value="1"/>
</dbReference>
<comment type="caution">
    <text evidence="2">The sequence shown here is derived from an EMBL/GenBank/DDBJ whole genome shotgun (WGS) entry which is preliminary data.</text>
</comment>
<dbReference type="Proteomes" id="UP000467240">
    <property type="component" value="Unassembled WGS sequence"/>
</dbReference>
<dbReference type="OrthoDB" id="9804023at2"/>
<proteinExistence type="predicted"/>
<evidence type="ECO:0000259" key="1">
    <source>
        <dbReference type="SMART" id="SM00460"/>
    </source>
</evidence>
<dbReference type="PANTHER" id="PTHR33490">
    <property type="entry name" value="BLR5614 PROTEIN-RELATED"/>
    <property type="match status" value="1"/>
</dbReference>
<dbReference type="EMBL" id="WBJZ01000021">
    <property type="protein sequence ID" value="KAB1653832.1"/>
    <property type="molecule type" value="Genomic_DNA"/>
</dbReference>
<dbReference type="Gene3D" id="3.10.620.30">
    <property type="match status" value="1"/>
</dbReference>
<accession>A0A7J5BNR1</accession>
<feature type="domain" description="Transglutaminase-like" evidence="1">
    <location>
        <begin position="170"/>
        <end position="237"/>
    </location>
</feature>
<dbReference type="RefSeq" id="WP_158041669.1">
    <property type="nucleotide sequence ID" value="NZ_JACCFV010000001.1"/>
</dbReference>
<sequence>MSRIRIRHSTGFRYEGDVHTSYNEARMLPAAANGQYVLYSHLDVLPSTSTHSYIDYWGTKVTAFDVLSGHHELSLTAASLVEVTPRGPRLDAALDWHGIDAARERSVDLVEQTEQTLLTTPPAEVVAIALDARARTSSPDAAAAEILSTVHHSVEFEAGVTGVRTTAEEAWVERRGVCQDISHIALGALRAVGIPSRYVSGYLHPQPDAPLGQTVDGESHAWVEYWDGAWRGWDPTNDVEIGERHVLVGHGRDYNDVPPLRGVYAGLFSSEMFVKVEITREA</sequence>
<dbReference type="SUPFAM" id="SSF54001">
    <property type="entry name" value="Cysteine proteinases"/>
    <property type="match status" value="1"/>
</dbReference>
<dbReference type="Pfam" id="PF01841">
    <property type="entry name" value="Transglut_core"/>
    <property type="match status" value="1"/>
</dbReference>
<evidence type="ECO:0000313" key="2">
    <source>
        <dbReference type="EMBL" id="KAB1653832.1"/>
    </source>
</evidence>
<gene>
    <name evidence="2" type="ORF">F8O01_14500</name>
</gene>
<dbReference type="InterPro" id="IPR013589">
    <property type="entry name" value="Bac_transglu_N"/>
</dbReference>